<sequence>MIEDKFVMAISRVYDPDAPKQETPARFGGSSVSGGQHSGELGRCWVVKWGQVAGTAGALKDHCVTSTAEGQRT</sequence>
<protein>
    <submittedName>
        <fullName evidence="1">Putative deoxyribonuclease RhsB</fullName>
    </submittedName>
</protein>
<organism evidence="1 2">
    <name type="scientific">Clarias magur</name>
    <name type="common">Asian catfish</name>
    <name type="synonym">Macropteronotus magur</name>
    <dbReference type="NCBI Taxonomy" id="1594786"/>
    <lineage>
        <taxon>Eukaryota</taxon>
        <taxon>Metazoa</taxon>
        <taxon>Chordata</taxon>
        <taxon>Craniata</taxon>
        <taxon>Vertebrata</taxon>
        <taxon>Euteleostomi</taxon>
        <taxon>Actinopterygii</taxon>
        <taxon>Neopterygii</taxon>
        <taxon>Teleostei</taxon>
        <taxon>Ostariophysi</taxon>
        <taxon>Siluriformes</taxon>
        <taxon>Clariidae</taxon>
        <taxon>Clarias</taxon>
    </lineage>
</organism>
<dbReference type="Proteomes" id="UP000727407">
    <property type="component" value="Unassembled WGS sequence"/>
</dbReference>
<dbReference type="EMBL" id="QNUK01000211">
    <property type="protein sequence ID" value="KAF5898069.1"/>
    <property type="molecule type" value="Genomic_DNA"/>
</dbReference>
<evidence type="ECO:0000313" key="2">
    <source>
        <dbReference type="Proteomes" id="UP000727407"/>
    </source>
</evidence>
<evidence type="ECO:0000313" key="1">
    <source>
        <dbReference type="EMBL" id="KAF5898069.1"/>
    </source>
</evidence>
<comment type="caution">
    <text evidence="1">The sequence shown here is derived from an EMBL/GenBank/DDBJ whole genome shotgun (WGS) entry which is preliminary data.</text>
</comment>
<accession>A0A8J4TUX7</accession>
<dbReference type="AlphaFoldDB" id="A0A8J4TUX7"/>
<proteinExistence type="predicted"/>
<reference evidence="1" key="1">
    <citation type="submission" date="2020-07" db="EMBL/GenBank/DDBJ databases">
        <title>Clarias magur genome sequencing, assembly and annotation.</title>
        <authorList>
            <person name="Kushwaha B."/>
            <person name="Kumar R."/>
            <person name="Das P."/>
            <person name="Joshi C.G."/>
            <person name="Kumar D."/>
            <person name="Nagpure N.S."/>
            <person name="Pandey M."/>
            <person name="Agarwal S."/>
            <person name="Srivastava S."/>
            <person name="Singh M."/>
            <person name="Sahoo L."/>
            <person name="Jayasankar P."/>
            <person name="Meher P.K."/>
            <person name="Koringa P.G."/>
            <person name="Iquebal M.A."/>
            <person name="Das S.P."/>
            <person name="Bit A."/>
            <person name="Patnaik S."/>
            <person name="Patel N."/>
            <person name="Shah T.M."/>
            <person name="Hinsu A."/>
            <person name="Jena J.K."/>
        </authorList>
    </citation>
    <scope>NUCLEOTIDE SEQUENCE</scope>
    <source>
        <strain evidence="1">CIFAMagur01</strain>
        <tissue evidence="1">Testis</tissue>
    </source>
</reference>
<name>A0A8J4TUX7_CLAMG</name>
<keyword evidence="2" id="KW-1185">Reference proteome</keyword>
<gene>
    <name evidence="1" type="primary">rhsB</name>
    <name evidence="1" type="ORF">DAT39_012216</name>
</gene>
<feature type="non-terminal residue" evidence="1">
    <location>
        <position position="1"/>
    </location>
</feature>